<evidence type="ECO:0000313" key="1">
    <source>
        <dbReference type="EMBL" id="EEC17858.1"/>
    </source>
</evidence>
<dbReference type="InParanoid" id="B7QG86"/>
<accession>B7QG86</accession>
<dbReference type="PaxDb" id="6945-B7QG86"/>
<protein>
    <submittedName>
        <fullName evidence="1 2">Uncharacterized protein</fullName>
    </submittedName>
</protein>
<gene>
    <name evidence="1" type="ORF">IscW_ISCW024768</name>
</gene>
<keyword evidence="3" id="KW-1185">Reference proteome</keyword>
<dbReference type="STRING" id="6945.B7QG86"/>
<evidence type="ECO:0000313" key="2">
    <source>
        <dbReference type="EnsemblMetazoa" id="ISCW024768-PA"/>
    </source>
</evidence>
<dbReference type="EMBL" id="ABJB010325454">
    <property type="status" value="NOT_ANNOTATED_CDS"/>
    <property type="molecule type" value="Genomic_DNA"/>
</dbReference>
<proteinExistence type="predicted"/>
<dbReference type="Proteomes" id="UP000001555">
    <property type="component" value="Unassembled WGS sequence"/>
</dbReference>
<evidence type="ECO:0000313" key="3">
    <source>
        <dbReference type="Proteomes" id="UP000001555"/>
    </source>
</evidence>
<dbReference type="PANTHER" id="PTHR45749">
    <property type="match status" value="1"/>
</dbReference>
<organism>
    <name type="scientific">Ixodes scapularis</name>
    <name type="common">Black-legged tick</name>
    <name type="synonym">Deer tick</name>
    <dbReference type="NCBI Taxonomy" id="6945"/>
    <lineage>
        <taxon>Eukaryota</taxon>
        <taxon>Metazoa</taxon>
        <taxon>Ecdysozoa</taxon>
        <taxon>Arthropoda</taxon>
        <taxon>Chelicerata</taxon>
        <taxon>Arachnida</taxon>
        <taxon>Acari</taxon>
        <taxon>Parasitiformes</taxon>
        <taxon>Ixodida</taxon>
        <taxon>Ixodoidea</taxon>
        <taxon>Ixodidae</taxon>
        <taxon>Ixodinae</taxon>
        <taxon>Ixodes</taxon>
    </lineage>
</organism>
<dbReference type="EnsemblMetazoa" id="ISCW024768-RA">
    <property type="protein sequence ID" value="ISCW024768-PA"/>
    <property type="gene ID" value="ISCW024768"/>
</dbReference>
<reference evidence="1 3" key="1">
    <citation type="submission" date="2008-03" db="EMBL/GenBank/DDBJ databases">
        <title>Annotation of Ixodes scapularis.</title>
        <authorList>
            <consortium name="Ixodes scapularis Genome Project Consortium"/>
            <person name="Caler E."/>
            <person name="Hannick L.I."/>
            <person name="Bidwell S."/>
            <person name="Joardar V."/>
            <person name="Thiagarajan M."/>
            <person name="Amedeo P."/>
            <person name="Galinsky K.J."/>
            <person name="Schobel S."/>
            <person name="Inman J."/>
            <person name="Hostetler J."/>
            <person name="Miller J."/>
            <person name="Hammond M."/>
            <person name="Megy K."/>
            <person name="Lawson D."/>
            <person name="Kodira C."/>
            <person name="Sutton G."/>
            <person name="Meyer J."/>
            <person name="Hill C.A."/>
            <person name="Birren B."/>
            <person name="Nene V."/>
            <person name="Collins F."/>
            <person name="Alarcon-Chaidez F."/>
            <person name="Wikel S."/>
            <person name="Strausberg R."/>
        </authorList>
    </citation>
    <scope>NUCLEOTIDE SEQUENCE [LARGE SCALE GENOMIC DNA]</scope>
    <source>
        <strain evidence="3">Wikel</strain>
        <strain evidence="1">Wikel colony</strain>
    </source>
</reference>
<dbReference type="HOGENOM" id="CLU_117474_0_0_1"/>
<name>B7QG86_IXOSC</name>
<feature type="non-terminal residue" evidence="1">
    <location>
        <position position="1"/>
    </location>
</feature>
<sequence>VSSGKEFQQRIFAPEKSVENQVSAHRLAQVNENRRRLVPIIKSIIFLGRQNVPLRGHRDDGVLTGISASSDVVNEGNFREILRFRVQRGDKKLAEHLSGSSSRETYVSKTTQNELISCCGAEITSIFTERVRNAVLYSVLFD</sequence>
<dbReference type="VEuPathDB" id="VectorBase:ISCI024768"/>
<dbReference type="PANTHER" id="PTHR45749:SF23">
    <property type="entry name" value="ZINC FINGER MYM-TYPE PROTEIN 1-LIKE"/>
    <property type="match status" value="1"/>
</dbReference>
<reference evidence="2" key="2">
    <citation type="submission" date="2020-05" db="UniProtKB">
        <authorList>
            <consortium name="EnsemblMetazoa"/>
        </authorList>
    </citation>
    <scope>IDENTIFICATION</scope>
    <source>
        <strain evidence="2">wikel</strain>
    </source>
</reference>
<feature type="non-terminal residue" evidence="1">
    <location>
        <position position="142"/>
    </location>
</feature>
<dbReference type="AlphaFoldDB" id="B7QG86"/>
<dbReference type="OrthoDB" id="6501242at2759"/>
<dbReference type="VEuPathDB" id="VectorBase:ISCW024768"/>
<dbReference type="VEuPathDB" id="VectorBase:ISCP_003386"/>
<dbReference type="EMBL" id="DS929829">
    <property type="protein sequence ID" value="EEC17858.1"/>
    <property type="molecule type" value="Genomic_DNA"/>
</dbReference>